<comment type="caution">
    <text evidence="1">The sequence shown here is derived from an EMBL/GenBank/DDBJ whole genome shotgun (WGS) entry which is preliminary data.</text>
</comment>
<gene>
    <name evidence="1" type="ORF">PoB_005084300</name>
</gene>
<sequence length="239" mass="27739">MSPLLVENAKKLERLGLNFASPLWKNNNCESLNQCLKQALSWRSLKPVELVQKLHSIIKTQHREVLRAICGVGKFVLVDEYQKFGVPKDVWYFYSGKQQRRHMKKFANTTKECLIRSTNSEKVVVEPKHKGKKQGQRKRKVCNGTLISRTATIYSLEIRYDFKANRTVFFDHYLQATCSVFADFSYTVAWELSSGASRYSIPPNDPRIQTTVGIRLMLLLEAESNMLEELFTSENYDWM</sequence>
<organism evidence="1 2">
    <name type="scientific">Plakobranchus ocellatus</name>
    <dbReference type="NCBI Taxonomy" id="259542"/>
    <lineage>
        <taxon>Eukaryota</taxon>
        <taxon>Metazoa</taxon>
        <taxon>Spiralia</taxon>
        <taxon>Lophotrochozoa</taxon>
        <taxon>Mollusca</taxon>
        <taxon>Gastropoda</taxon>
        <taxon>Heterobranchia</taxon>
        <taxon>Euthyneura</taxon>
        <taxon>Panpulmonata</taxon>
        <taxon>Sacoglossa</taxon>
        <taxon>Placobranchoidea</taxon>
        <taxon>Plakobranchidae</taxon>
        <taxon>Plakobranchus</taxon>
    </lineage>
</organism>
<evidence type="ECO:0008006" key="3">
    <source>
        <dbReference type="Google" id="ProtNLM"/>
    </source>
</evidence>
<name>A0AAV4BXH0_9GAST</name>
<proteinExistence type="predicted"/>
<dbReference type="EMBL" id="BLXT01005615">
    <property type="protein sequence ID" value="GFO24338.1"/>
    <property type="molecule type" value="Genomic_DNA"/>
</dbReference>
<accession>A0AAV4BXH0</accession>
<keyword evidence="2" id="KW-1185">Reference proteome</keyword>
<evidence type="ECO:0000313" key="2">
    <source>
        <dbReference type="Proteomes" id="UP000735302"/>
    </source>
</evidence>
<evidence type="ECO:0000313" key="1">
    <source>
        <dbReference type="EMBL" id="GFO24338.1"/>
    </source>
</evidence>
<dbReference type="AlphaFoldDB" id="A0AAV4BXH0"/>
<reference evidence="1 2" key="1">
    <citation type="journal article" date="2021" name="Elife">
        <title>Chloroplast acquisition without the gene transfer in kleptoplastic sea slugs, Plakobranchus ocellatus.</title>
        <authorList>
            <person name="Maeda T."/>
            <person name="Takahashi S."/>
            <person name="Yoshida T."/>
            <person name="Shimamura S."/>
            <person name="Takaki Y."/>
            <person name="Nagai Y."/>
            <person name="Toyoda A."/>
            <person name="Suzuki Y."/>
            <person name="Arimoto A."/>
            <person name="Ishii H."/>
            <person name="Satoh N."/>
            <person name="Nishiyama T."/>
            <person name="Hasebe M."/>
            <person name="Maruyama T."/>
            <person name="Minagawa J."/>
            <person name="Obokata J."/>
            <person name="Shigenobu S."/>
        </authorList>
    </citation>
    <scope>NUCLEOTIDE SEQUENCE [LARGE SCALE GENOMIC DNA]</scope>
</reference>
<dbReference type="Proteomes" id="UP000735302">
    <property type="component" value="Unassembled WGS sequence"/>
</dbReference>
<protein>
    <recommendedName>
        <fullName evidence="3">Transposase</fullName>
    </recommendedName>
</protein>